<dbReference type="Proteomes" id="UP000316759">
    <property type="component" value="Unassembled WGS sequence"/>
</dbReference>
<evidence type="ECO:0000256" key="3">
    <source>
        <dbReference type="ARBA" id="ARBA00022664"/>
    </source>
</evidence>
<gene>
    <name evidence="10" type="ORF">FGIG_11823</name>
</gene>
<keyword evidence="7" id="KW-0539">Nucleus</keyword>
<dbReference type="AlphaFoldDB" id="A0A504YEG0"/>
<dbReference type="PANTHER" id="PTHR11246:SF5">
    <property type="entry name" value="PRE-MRNA-SPLICING FACTOR SYF1"/>
    <property type="match status" value="1"/>
</dbReference>
<dbReference type="OrthoDB" id="10067343at2759"/>
<dbReference type="GO" id="GO:0000349">
    <property type="term" value="P:generation of catalytic spliceosome for first transesterification step"/>
    <property type="evidence" value="ECO:0007669"/>
    <property type="project" value="TreeGrafter"/>
</dbReference>
<feature type="compositionally biased region" description="Acidic residues" evidence="8">
    <location>
        <begin position="379"/>
        <end position="388"/>
    </location>
</feature>
<name>A0A504YEG0_FASGI</name>
<evidence type="ECO:0000256" key="5">
    <source>
        <dbReference type="ARBA" id="ARBA00022737"/>
    </source>
</evidence>
<keyword evidence="4" id="KW-0747">Spliceosome</keyword>
<reference evidence="10 11" key="1">
    <citation type="submission" date="2019-04" db="EMBL/GenBank/DDBJ databases">
        <title>Annotation for the trematode Fasciola gigantica.</title>
        <authorList>
            <person name="Choi Y.-J."/>
        </authorList>
    </citation>
    <scope>NUCLEOTIDE SEQUENCE [LARGE SCALE GENOMIC DNA]</scope>
    <source>
        <strain evidence="10">Uganda_cow_1</strain>
    </source>
</reference>
<feature type="region of interest" description="Disordered" evidence="8">
    <location>
        <begin position="351"/>
        <end position="426"/>
    </location>
</feature>
<evidence type="ECO:0000256" key="1">
    <source>
        <dbReference type="ARBA" id="ARBA00004123"/>
    </source>
</evidence>
<keyword evidence="3" id="KW-0507">mRNA processing</keyword>
<protein>
    <submittedName>
        <fullName evidence="10">XPA-binding protein</fullName>
    </submittedName>
</protein>
<accession>A0A504YEG0</accession>
<dbReference type="SMART" id="SM00386">
    <property type="entry name" value="HAT"/>
    <property type="match status" value="6"/>
</dbReference>
<evidence type="ECO:0000256" key="7">
    <source>
        <dbReference type="ARBA" id="ARBA00023242"/>
    </source>
</evidence>
<dbReference type="InterPro" id="IPR011990">
    <property type="entry name" value="TPR-like_helical_dom_sf"/>
</dbReference>
<dbReference type="Pfam" id="PF23231">
    <property type="entry name" value="HAT_Syf1_CNRKL1_C"/>
    <property type="match status" value="1"/>
</dbReference>
<evidence type="ECO:0000256" key="8">
    <source>
        <dbReference type="SAM" id="MobiDB-lite"/>
    </source>
</evidence>
<dbReference type="GO" id="GO:0000974">
    <property type="term" value="C:Prp19 complex"/>
    <property type="evidence" value="ECO:0007669"/>
    <property type="project" value="TreeGrafter"/>
</dbReference>
<dbReference type="GO" id="GO:0071007">
    <property type="term" value="C:U2-type catalytic step 2 spliceosome"/>
    <property type="evidence" value="ECO:0007669"/>
    <property type="project" value="TreeGrafter"/>
</dbReference>
<keyword evidence="5" id="KW-0677">Repeat</keyword>
<dbReference type="PANTHER" id="PTHR11246">
    <property type="entry name" value="PRE-MRNA SPLICING FACTOR"/>
    <property type="match status" value="1"/>
</dbReference>
<dbReference type="InterPro" id="IPR003107">
    <property type="entry name" value="HAT"/>
</dbReference>
<feature type="compositionally biased region" description="Polar residues" evidence="8">
    <location>
        <begin position="351"/>
        <end position="372"/>
    </location>
</feature>
<dbReference type="SUPFAM" id="SSF48452">
    <property type="entry name" value="TPR-like"/>
    <property type="match status" value="2"/>
</dbReference>
<evidence type="ECO:0000256" key="6">
    <source>
        <dbReference type="ARBA" id="ARBA00023187"/>
    </source>
</evidence>
<evidence type="ECO:0000256" key="2">
    <source>
        <dbReference type="ARBA" id="ARBA00008644"/>
    </source>
</evidence>
<feature type="domain" description="Pre-mRNA-splicing factor Syf1/CRNKL1-like C-terminal HAT-repeats" evidence="9">
    <location>
        <begin position="1"/>
        <end position="328"/>
    </location>
</feature>
<evidence type="ECO:0000313" key="11">
    <source>
        <dbReference type="Proteomes" id="UP000316759"/>
    </source>
</evidence>
<keyword evidence="6" id="KW-0508">mRNA splicing</keyword>
<dbReference type="EMBL" id="SUNJ01009877">
    <property type="protein sequence ID" value="TPP60072.1"/>
    <property type="molecule type" value="Genomic_DNA"/>
</dbReference>
<evidence type="ECO:0000256" key="4">
    <source>
        <dbReference type="ARBA" id="ARBA00022728"/>
    </source>
</evidence>
<dbReference type="Gene3D" id="1.25.40.10">
    <property type="entry name" value="Tetratricopeptide repeat domain"/>
    <property type="match status" value="2"/>
</dbReference>
<sequence length="426" mass="48920">MELRHDRPEEALRLLGKATAAPPRKVDYYDRSEPVQARLHKSLKLWTLYTDLEESLGTFETTKAAYDRMIDLRIATPQIIMNYALFLEELNYFEEAFKAYEKGVALFRWPNVYDIWAAYLAKFMERYGGTKLERARDLFEQCLEKCPAKYAKALYLLYARLEEQHGLARRAIRIYERATEAVLQDERFEMFNIYIQRIADLHGVTHTRPAYEQAIERLPEQHARQMCLRFADLERKLGEIDRARAIYAYCAQMCDPRTEVQFWQTWKEFEVAHGNEDTLREMLRIRRSVQATYNTRVSFIANQLQTTTEAQSASAQISEMQKLEQAQAPLDSAKPTLAGRPMVVFQSAGVTQLGSNGQSKPDQTRSVTQNKEAINIDDVLTDDDDDADATGLGTRDGITDADLDLNLEKQPVPSAVFGGLKADEDD</sequence>
<comment type="similarity">
    <text evidence="2">Belongs to the crooked-neck family.</text>
</comment>
<dbReference type="STRING" id="46835.A0A504YEG0"/>
<keyword evidence="11" id="KW-1185">Reference proteome</keyword>
<evidence type="ECO:0000259" key="9">
    <source>
        <dbReference type="Pfam" id="PF23231"/>
    </source>
</evidence>
<dbReference type="FunFam" id="1.25.40.10:FF:000023">
    <property type="entry name" value="Pre-mRNA-splicing factor SYF1"/>
    <property type="match status" value="1"/>
</dbReference>
<evidence type="ECO:0000313" key="10">
    <source>
        <dbReference type="EMBL" id="TPP60072.1"/>
    </source>
</evidence>
<proteinExistence type="inferred from homology"/>
<organism evidence="10 11">
    <name type="scientific">Fasciola gigantica</name>
    <name type="common">Giant liver fluke</name>
    <dbReference type="NCBI Taxonomy" id="46835"/>
    <lineage>
        <taxon>Eukaryota</taxon>
        <taxon>Metazoa</taxon>
        <taxon>Spiralia</taxon>
        <taxon>Lophotrochozoa</taxon>
        <taxon>Platyhelminthes</taxon>
        <taxon>Trematoda</taxon>
        <taxon>Digenea</taxon>
        <taxon>Plagiorchiida</taxon>
        <taxon>Echinostomata</taxon>
        <taxon>Echinostomatoidea</taxon>
        <taxon>Fasciolidae</taxon>
        <taxon>Fasciola</taxon>
    </lineage>
</organism>
<dbReference type="GO" id="GO:0071014">
    <property type="term" value="C:post-mRNA release spliceosomal complex"/>
    <property type="evidence" value="ECO:0007669"/>
    <property type="project" value="TreeGrafter"/>
</dbReference>
<dbReference type="InterPro" id="IPR045075">
    <property type="entry name" value="Syf1-like"/>
</dbReference>
<dbReference type="FunFam" id="1.25.40.10:FF:001071">
    <property type="entry name" value="pre-mRNA-splicing factor SYF1-like"/>
    <property type="match status" value="1"/>
</dbReference>
<comment type="subcellular location">
    <subcellularLocation>
        <location evidence="1">Nucleus</location>
    </subcellularLocation>
</comment>
<dbReference type="InterPro" id="IPR055430">
    <property type="entry name" value="HAT_Syf1_CNRKL1_C"/>
</dbReference>
<comment type="caution">
    <text evidence="10">The sequence shown here is derived from an EMBL/GenBank/DDBJ whole genome shotgun (WGS) entry which is preliminary data.</text>
</comment>